<comment type="subcellular location">
    <subcellularLocation>
        <location evidence="1">Membrane</location>
        <topology evidence="1">Multi-pass membrane protein</topology>
    </subcellularLocation>
</comment>
<feature type="transmembrane region" description="Helical" evidence="10">
    <location>
        <begin position="71"/>
        <end position="90"/>
    </location>
</feature>
<feature type="transmembrane region" description="Helical" evidence="10">
    <location>
        <begin position="40"/>
        <end position="59"/>
    </location>
</feature>
<dbReference type="InterPro" id="IPR002076">
    <property type="entry name" value="ELO_fam"/>
</dbReference>
<dbReference type="GO" id="GO:0030148">
    <property type="term" value="P:sphingolipid biosynthetic process"/>
    <property type="evidence" value="ECO:0007669"/>
    <property type="project" value="TreeGrafter"/>
</dbReference>
<evidence type="ECO:0000256" key="5">
    <source>
        <dbReference type="ARBA" id="ARBA00022832"/>
    </source>
</evidence>
<keyword evidence="3 10" id="KW-0808">Transferase</keyword>
<dbReference type="OrthoDB" id="6495585at2759"/>
<dbReference type="GO" id="GO:0042761">
    <property type="term" value="P:very long-chain fatty acid biosynthetic process"/>
    <property type="evidence" value="ECO:0007669"/>
    <property type="project" value="TreeGrafter"/>
</dbReference>
<evidence type="ECO:0000256" key="7">
    <source>
        <dbReference type="ARBA" id="ARBA00023098"/>
    </source>
</evidence>
<dbReference type="GO" id="GO:0009922">
    <property type="term" value="F:fatty acid elongase activity"/>
    <property type="evidence" value="ECO:0007669"/>
    <property type="project" value="UniProtKB-EC"/>
</dbReference>
<evidence type="ECO:0000256" key="3">
    <source>
        <dbReference type="ARBA" id="ARBA00022679"/>
    </source>
</evidence>
<feature type="transmembrane region" description="Helical" evidence="10">
    <location>
        <begin position="240"/>
        <end position="258"/>
    </location>
</feature>
<keyword evidence="8 10" id="KW-0472">Membrane</keyword>
<dbReference type="PANTHER" id="PTHR11157">
    <property type="entry name" value="FATTY ACID ACYL TRANSFERASE-RELATED"/>
    <property type="match status" value="1"/>
</dbReference>
<dbReference type="GO" id="GO:0019367">
    <property type="term" value="P:fatty acid elongation, saturated fatty acid"/>
    <property type="evidence" value="ECO:0007669"/>
    <property type="project" value="TreeGrafter"/>
</dbReference>
<dbReference type="Pfam" id="PF01151">
    <property type="entry name" value="ELO"/>
    <property type="match status" value="1"/>
</dbReference>
<evidence type="ECO:0000256" key="9">
    <source>
        <dbReference type="ARBA" id="ARBA00023160"/>
    </source>
</evidence>
<keyword evidence="9 10" id="KW-0275">Fatty acid biosynthesis</keyword>
<feature type="transmembrane region" description="Helical" evidence="10">
    <location>
        <begin position="173"/>
        <end position="190"/>
    </location>
</feature>
<dbReference type="GO" id="GO:0034625">
    <property type="term" value="P:fatty acid elongation, monounsaturated fatty acid"/>
    <property type="evidence" value="ECO:0007669"/>
    <property type="project" value="TreeGrafter"/>
</dbReference>
<dbReference type="PANTHER" id="PTHR11157:SF17">
    <property type="entry name" value="ELONGATION OF VERY LONG CHAIN FATTY ACIDS PROTEIN 6"/>
    <property type="match status" value="1"/>
</dbReference>
<keyword evidence="2 10" id="KW-0444">Lipid biosynthesis</keyword>
<gene>
    <name evidence="11" type="ORF">AFUS01_LOCUS13039</name>
</gene>
<proteinExistence type="inferred from homology"/>
<dbReference type="EMBL" id="CAJVCH010104489">
    <property type="protein sequence ID" value="CAG7723989.1"/>
    <property type="molecule type" value="Genomic_DNA"/>
</dbReference>
<evidence type="ECO:0000256" key="2">
    <source>
        <dbReference type="ARBA" id="ARBA00022516"/>
    </source>
</evidence>
<evidence type="ECO:0000313" key="11">
    <source>
        <dbReference type="EMBL" id="CAG7723989.1"/>
    </source>
</evidence>
<name>A0A8J2JPV9_9HEXA</name>
<dbReference type="GO" id="GO:0005789">
    <property type="term" value="C:endoplasmic reticulum membrane"/>
    <property type="evidence" value="ECO:0007669"/>
    <property type="project" value="TreeGrafter"/>
</dbReference>
<dbReference type="EC" id="2.3.1.199" evidence="10"/>
<keyword evidence="4 10" id="KW-0812">Transmembrane</keyword>
<accession>A0A8J2JPV9</accession>
<reference evidence="11" key="1">
    <citation type="submission" date="2021-06" db="EMBL/GenBank/DDBJ databases">
        <authorList>
            <person name="Hodson N. C."/>
            <person name="Mongue J. A."/>
            <person name="Jaron S. K."/>
        </authorList>
    </citation>
    <scope>NUCLEOTIDE SEQUENCE</scope>
</reference>
<evidence type="ECO:0000256" key="1">
    <source>
        <dbReference type="ARBA" id="ARBA00004141"/>
    </source>
</evidence>
<comment type="similarity">
    <text evidence="10">Belongs to the ELO family.</text>
</comment>
<protein>
    <recommendedName>
        <fullName evidence="10">Elongation of very long chain fatty acids protein</fullName>
        <ecNumber evidence="10">2.3.1.199</ecNumber>
    </recommendedName>
    <alternativeName>
        <fullName evidence="10">Very-long-chain 3-oxoacyl-CoA synthase</fullName>
    </alternativeName>
</protein>
<dbReference type="AlphaFoldDB" id="A0A8J2JPV9"/>
<keyword evidence="5 10" id="KW-0276">Fatty acid metabolism</keyword>
<dbReference type="GO" id="GO:0034626">
    <property type="term" value="P:fatty acid elongation, polyunsaturated fatty acid"/>
    <property type="evidence" value="ECO:0007669"/>
    <property type="project" value="TreeGrafter"/>
</dbReference>
<sequence length="271" mass="31468">MELVEEAKIVAKVSEYAVAYDFEVYDIIGTITWFRKNRNLVYSTIGLYLLAVYFGQKWMKSRPAFKLTLPLFFWNLGLALFSIICTLRGMPELLNFLSKPDGMYLAACVGPPHNFATSFWGLTFVLSKFVELGDTAFIILRKQKLITLHWFHHASILLICWIGYEYYETGGRFMFINAFVHSFMYCYYALKALEIKVPRTISKALTTLQIAQLSYGVYGVFYVLFVWARGRPCRMNLETVVFGGSIFAIFLVLFIRFYRQSYTSHNKSKLK</sequence>
<feature type="transmembrane region" description="Helical" evidence="10">
    <location>
        <begin position="147"/>
        <end position="167"/>
    </location>
</feature>
<dbReference type="Proteomes" id="UP000708208">
    <property type="component" value="Unassembled WGS sequence"/>
</dbReference>
<comment type="caution">
    <text evidence="11">The sequence shown here is derived from an EMBL/GenBank/DDBJ whole genome shotgun (WGS) entry which is preliminary data.</text>
</comment>
<keyword evidence="6 10" id="KW-1133">Transmembrane helix</keyword>
<evidence type="ECO:0000256" key="4">
    <source>
        <dbReference type="ARBA" id="ARBA00022692"/>
    </source>
</evidence>
<evidence type="ECO:0000256" key="6">
    <source>
        <dbReference type="ARBA" id="ARBA00022989"/>
    </source>
</evidence>
<organism evidence="11 12">
    <name type="scientific">Allacma fusca</name>
    <dbReference type="NCBI Taxonomy" id="39272"/>
    <lineage>
        <taxon>Eukaryota</taxon>
        <taxon>Metazoa</taxon>
        <taxon>Ecdysozoa</taxon>
        <taxon>Arthropoda</taxon>
        <taxon>Hexapoda</taxon>
        <taxon>Collembola</taxon>
        <taxon>Symphypleona</taxon>
        <taxon>Sminthuridae</taxon>
        <taxon>Allacma</taxon>
    </lineage>
</organism>
<comment type="catalytic activity">
    <reaction evidence="10">
        <text>a very-long-chain acyl-CoA + malonyl-CoA + H(+) = a very-long-chain 3-oxoacyl-CoA + CO2 + CoA</text>
        <dbReference type="Rhea" id="RHEA:32727"/>
        <dbReference type="ChEBI" id="CHEBI:15378"/>
        <dbReference type="ChEBI" id="CHEBI:16526"/>
        <dbReference type="ChEBI" id="CHEBI:57287"/>
        <dbReference type="ChEBI" id="CHEBI:57384"/>
        <dbReference type="ChEBI" id="CHEBI:90725"/>
        <dbReference type="ChEBI" id="CHEBI:90736"/>
        <dbReference type="EC" id="2.3.1.199"/>
    </reaction>
</comment>
<keyword evidence="12" id="KW-1185">Reference proteome</keyword>
<keyword evidence="7 10" id="KW-0443">Lipid metabolism</keyword>
<feature type="transmembrane region" description="Helical" evidence="10">
    <location>
        <begin position="210"/>
        <end position="228"/>
    </location>
</feature>
<evidence type="ECO:0000256" key="8">
    <source>
        <dbReference type="ARBA" id="ARBA00023136"/>
    </source>
</evidence>
<evidence type="ECO:0000256" key="10">
    <source>
        <dbReference type="RuleBase" id="RU361115"/>
    </source>
</evidence>
<evidence type="ECO:0000313" key="12">
    <source>
        <dbReference type="Proteomes" id="UP000708208"/>
    </source>
</evidence>